<dbReference type="InterPro" id="IPR038162">
    <property type="entry name" value="SoxY_sf"/>
</dbReference>
<dbReference type="InterPro" id="IPR032711">
    <property type="entry name" value="SoxY"/>
</dbReference>
<dbReference type="EMBL" id="UOFS01000019">
    <property type="protein sequence ID" value="VAW94772.1"/>
    <property type="molecule type" value="Genomic_DNA"/>
</dbReference>
<dbReference type="PROSITE" id="PS51318">
    <property type="entry name" value="TAT"/>
    <property type="match status" value="1"/>
</dbReference>
<name>A0A3B1A4W4_9ZZZZ</name>
<dbReference type="NCBIfam" id="TIGR04488">
    <property type="entry name" value="SoxY_true_GGCGG"/>
    <property type="match status" value="1"/>
</dbReference>
<dbReference type="PIRSF" id="PIRSF010312">
    <property type="entry name" value="Sulphur_oxidation_SoxY"/>
    <property type="match status" value="1"/>
</dbReference>
<protein>
    <submittedName>
        <fullName evidence="2">Sulfur oxidation protein SoxY</fullName>
    </submittedName>
</protein>
<accession>A0A3B1A4W4</accession>
<feature type="domain" description="Ig-like SoxY" evidence="1">
    <location>
        <begin position="50"/>
        <end position="152"/>
    </location>
</feature>
<gene>
    <name evidence="2" type="ORF">MNBD_GAMMA22-1637</name>
</gene>
<evidence type="ECO:0000259" key="1">
    <source>
        <dbReference type="Pfam" id="PF13501"/>
    </source>
</evidence>
<dbReference type="AlphaFoldDB" id="A0A3B1A4W4"/>
<dbReference type="InterPro" id="IPR006311">
    <property type="entry name" value="TAT_signal"/>
</dbReference>
<evidence type="ECO:0000313" key="2">
    <source>
        <dbReference type="EMBL" id="VAW94772.1"/>
    </source>
</evidence>
<sequence length="154" mass="15632">MERRTFLKGTLATSTVAIAASAGMLSPRNALAAWPKSAFEAKSVNDALNSLLGSSETSASGDIKIKAPDIAENGAVVPVTITSSISGIESISIVTKNNGTPLAANFNMANNAKGFISTRIKMGKTSDVVAVIKAGGKSYTAQKNIKVTIGGCGG</sequence>
<proteinExistence type="predicted"/>
<dbReference type="Gene3D" id="2.60.40.2470">
    <property type="entry name" value="SoxY domain"/>
    <property type="match status" value="1"/>
</dbReference>
<reference evidence="2" key="1">
    <citation type="submission" date="2018-06" db="EMBL/GenBank/DDBJ databases">
        <authorList>
            <person name="Zhirakovskaya E."/>
        </authorList>
    </citation>
    <scope>NUCLEOTIDE SEQUENCE</scope>
</reference>
<dbReference type="InterPro" id="IPR016568">
    <property type="entry name" value="Sulphur_oxidation_SoxY"/>
</dbReference>
<organism evidence="2">
    <name type="scientific">hydrothermal vent metagenome</name>
    <dbReference type="NCBI Taxonomy" id="652676"/>
    <lineage>
        <taxon>unclassified sequences</taxon>
        <taxon>metagenomes</taxon>
        <taxon>ecological metagenomes</taxon>
    </lineage>
</organism>
<dbReference type="Pfam" id="PF13501">
    <property type="entry name" value="SoxY"/>
    <property type="match status" value="1"/>
</dbReference>